<dbReference type="AlphaFoldDB" id="A0A1G9R8H6"/>
<feature type="transmembrane region" description="Helical" evidence="5">
    <location>
        <begin position="177"/>
        <end position="195"/>
    </location>
</feature>
<dbReference type="GO" id="GO:0015086">
    <property type="term" value="F:cadmium ion transmembrane transporter activity"/>
    <property type="evidence" value="ECO:0007669"/>
    <property type="project" value="TreeGrafter"/>
</dbReference>
<evidence type="ECO:0000256" key="1">
    <source>
        <dbReference type="ARBA" id="ARBA00004141"/>
    </source>
</evidence>
<dbReference type="PANTHER" id="PTHR11706:SF3">
    <property type="entry name" value="METAL ION TRANSPORT PROTEIN"/>
    <property type="match status" value="1"/>
</dbReference>
<feature type="transmembrane region" description="Helical" evidence="5">
    <location>
        <begin position="99"/>
        <end position="122"/>
    </location>
</feature>
<dbReference type="GO" id="GO:0005886">
    <property type="term" value="C:plasma membrane"/>
    <property type="evidence" value="ECO:0007669"/>
    <property type="project" value="TreeGrafter"/>
</dbReference>
<comment type="subcellular location">
    <subcellularLocation>
        <location evidence="1">Membrane</location>
        <topology evidence="1">Multi-pass membrane protein</topology>
    </subcellularLocation>
</comment>
<gene>
    <name evidence="6" type="ORF">SAMN05421823_11173</name>
</gene>
<evidence type="ECO:0000256" key="2">
    <source>
        <dbReference type="ARBA" id="ARBA00022692"/>
    </source>
</evidence>
<dbReference type="RefSeq" id="WP_218127161.1">
    <property type="nucleotide sequence ID" value="NZ_FNFO01000011.1"/>
</dbReference>
<feature type="transmembrane region" description="Helical" evidence="5">
    <location>
        <begin position="433"/>
        <end position="455"/>
    </location>
</feature>
<dbReference type="STRING" id="1075417.SAMN05421823_11173"/>
<dbReference type="PANTHER" id="PTHR11706">
    <property type="entry name" value="SOLUTE CARRIER PROTEIN FAMILY 11 MEMBER"/>
    <property type="match status" value="1"/>
</dbReference>
<dbReference type="InterPro" id="IPR001046">
    <property type="entry name" value="NRAMP_fam"/>
</dbReference>
<feature type="transmembrane region" description="Helical" evidence="5">
    <location>
        <begin position="408"/>
        <end position="427"/>
    </location>
</feature>
<dbReference type="GO" id="GO:0005384">
    <property type="term" value="F:manganese ion transmembrane transporter activity"/>
    <property type="evidence" value="ECO:0007669"/>
    <property type="project" value="TreeGrafter"/>
</dbReference>
<keyword evidence="4 5" id="KW-0472">Membrane</keyword>
<evidence type="ECO:0000313" key="7">
    <source>
        <dbReference type="Proteomes" id="UP000198510"/>
    </source>
</evidence>
<feature type="transmembrane region" description="Helical" evidence="5">
    <location>
        <begin position="202"/>
        <end position="222"/>
    </location>
</feature>
<organism evidence="6 7">
    <name type="scientific">Catalinimonas alkaloidigena</name>
    <dbReference type="NCBI Taxonomy" id="1075417"/>
    <lineage>
        <taxon>Bacteria</taxon>
        <taxon>Pseudomonadati</taxon>
        <taxon>Bacteroidota</taxon>
        <taxon>Cytophagia</taxon>
        <taxon>Cytophagales</taxon>
        <taxon>Catalimonadaceae</taxon>
        <taxon>Catalinimonas</taxon>
    </lineage>
</organism>
<reference evidence="6 7" key="1">
    <citation type="submission" date="2016-10" db="EMBL/GenBank/DDBJ databases">
        <authorList>
            <person name="de Groot N.N."/>
        </authorList>
    </citation>
    <scope>NUCLEOTIDE SEQUENCE [LARGE SCALE GENOMIC DNA]</scope>
    <source>
        <strain evidence="6 7">DSM 25186</strain>
    </source>
</reference>
<keyword evidence="2 5" id="KW-0812">Transmembrane</keyword>
<name>A0A1G9R8H6_9BACT</name>
<evidence type="ECO:0000313" key="6">
    <source>
        <dbReference type="EMBL" id="SDM19533.1"/>
    </source>
</evidence>
<feature type="transmembrane region" description="Helical" evidence="5">
    <location>
        <begin position="364"/>
        <end position="387"/>
    </location>
</feature>
<evidence type="ECO:0000256" key="3">
    <source>
        <dbReference type="ARBA" id="ARBA00022989"/>
    </source>
</evidence>
<feature type="transmembrane region" description="Helical" evidence="5">
    <location>
        <begin position="467"/>
        <end position="490"/>
    </location>
</feature>
<feature type="transmembrane region" description="Helical" evidence="5">
    <location>
        <begin position="254"/>
        <end position="277"/>
    </location>
</feature>
<keyword evidence="7" id="KW-1185">Reference proteome</keyword>
<dbReference type="GO" id="GO:0034755">
    <property type="term" value="P:iron ion transmembrane transport"/>
    <property type="evidence" value="ECO:0007669"/>
    <property type="project" value="TreeGrafter"/>
</dbReference>
<dbReference type="EMBL" id="FNFO01000011">
    <property type="protein sequence ID" value="SDM19533.1"/>
    <property type="molecule type" value="Genomic_DNA"/>
</dbReference>
<proteinExistence type="predicted"/>
<dbReference type="Proteomes" id="UP000198510">
    <property type="component" value="Unassembled WGS sequence"/>
</dbReference>
<sequence length="495" mass="53355">MPTSVQTPATQEPPRSFGGTLRQLGPGIIIAGSIVGSGELIATTTMGAVAGFWLLWLVVIGCVIKVFTQIEFGRHTLTWNETALEALNSVPGPRWKVNWIVWAWAVMTLLVVSQQGGIIGGVGQALAISQPLTEEGVAYNAAKDAWIEAQVDAALQSDAQPVAASEAGAALPEPIDAYLWAIGIALLTSVLMYIGRYGFIQTLSTVLVASFTLITLITLALLQGTDWAVQSGEVATGLRFQLPPLVEGLTENPAATALATFGLIGIGSGELIMYPYWCLEKGYARHTGPREHSTSWTTRARGWLRVLRIDAWVSMVVYTFATVAFYLLGAAVLGRTGLHPAGPDMIRTLAQMYVPVFGSWAQGLFLFGAFAVLYSTFFVVSAGYSRLVADGLGLFGWTDGSPEARERWSRRLSVVWPLAALSIFLFVKAPVTLVLAGGMAQAVMLPLLGVAALYFRYRRSEPTLRSGLWWDVMLWLSFLGFVLVGGWSVYNALAG</sequence>
<evidence type="ECO:0000256" key="5">
    <source>
        <dbReference type="SAM" id="Phobius"/>
    </source>
</evidence>
<accession>A0A1G9R8H6</accession>
<feature type="transmembrane region" description="Helical" evidence="5">
    <location>
        <begin position="48"/>
        <end position="67"/>
    </location>
</feature>
<dbReference type="NCBIfam" id="NF037982">
    <property type="entry name" value="Nramp_1"/>
    <property type="match status" value="1"/>
</dbReference>
<feature type="transmembrane region" description="Helical" evidence="5">
    <location>
        <begin position="311"/>
        <end position="333"/>
    </location>
</feature>
<evidence type="ECO:0000256" key="4">
    <source>
        <dbReference type="ARBA" id="ARBA00023136"/>
    </source>
</evidence>
<keyword evidence="3 5" id="KW-1133">Transmembrane helix</keyword>
<protein>
    <submittedName>
        <fullName evidence="6">Mn2+ and Fe2+ transporters of the NRAMP family</fullName>
    </submittedName>
</protein>